<sequence length="104" mass="11951">MRVDAHETKLELKKSVDFDCLVTVICPKSMTYYYPYIFDPSKTRVHFSTKDATFDGCPLLQNANEEGNFSLNPFLQSFLVSIPKTKHREADLQERSVNAQTDEV</sequence>
<evidence type="ECO:0000313" key="2">
    <source>
        <dbReference type="Proteomes" id="UP001177260"/>
    </source>
</evidence>
<name>A0ACC3BFX5_9EURO</name>
<reference evidence="1 2" key="1">
    <citation type="journal article" date="2023" name="ACS Omega">
        <title>Identification of the Neoaspergillic Acid Biosynthesis Gene Cluster by Establishing an In Vitro CRISPR-Ribonucleoprotein Genetic System in Aspergillus melleus.</title>
        <authorList>
            <person name="Yuan B."/>
            <person name="Grau M.F."/>
            <person name="Murata R.M."/>
            <person name="Torok T."/>
            <person name="Venkateswaran K."/>
            <person name="Stajich J.E."/>
            <person name="Wang C.C.C."/>
        </authorList>
    </citation>
    <scope>NUCLEOTIDE SEQUENCE [LARGE SCALE GENOMIC DNA]</scope>
    <source>
        <strain evidence="1 2">IMV 1140</strain>
    </source>
</reference>
<comment type="caution">
    <text evidence="1">The sequence shown here is derived from an EMBL/GenBank/DDBJ whole genome shotgun (WGS) entry which is preliminary data.</text>
</comment>
<organism evidence="1 2">
    <name type="scientific">Aspergillus melleus</name>
    <dbReference type="NCBI Taxonomy" id="138277"/>
    <lineage>
        <taxon>Eukaryota</taxon>
        <taxon>Fungi</taxon>
        <taxon>Dikarya</taxon>
        <taxon>Ascomycota</taxon>
        <taxon>Pezizomycotina</taxon>
        <taxon>Eurotiomycetes</taxon>
        <taxon>Eurotiomycetidae</taxon>
        <taxon>Eurotiales</taxon>
        <taxon>Aspergillaceae</taxon>
        <taxon>Aspergillus</taxon>
        <taxon>Aspergillus subgen. Circumdati</taxon>
    </lineage>
</organism>
<gene>
    <name evidence="1" type="ORF">N8T08_005073</name>
</gene>
<keyword evidence="2" id="KW-1185">Reference proteome</keyword>
<protein>
    <submittedName>
        <fullName evidence="1">Uncharacterized protein</fullName>
    </submittedName>
</protein>
<dbReference type="EMBL" id="JAOPJF010000003">
    <property type="protein sequence ID" value="KAK1149524.1"/>
    <property type="molecule type" value="Genomic_DNA"/>
</dbReference>
<proteinExistence type="predicted"/>
<dbReference type="Proteomes" id="UP001177260">
    <property type="component" value="Unassembled WGS sequence"/>
</dbReference>
<accession>A0ACC3BFX5</accession>
<evidence type="ECO:0000313" key="1">
    <source>
        <dbReference type="EMBL" id="KAK1149524.1"/>
    </source>
</evidence>